<evidence type="ECO:0000256" key="5">
    <source>
        <dbReference type="SAM" id="Phobius"/>
    </source>
</evidence>
<feature type="transmembrane region" description="Helical" evidence="5">
    <location>
        <begin position="56"/>
        <end position="74"/>
    </location>
</feature>
<dbReference type="Pfam" id="PF02361">
    <property type="entry name" value="CbiQ"/>
    <property type="match status" value="1"/>
</dbReference>
<dbReference type="AlphaFoldDB" id="A0A1G7YR57"/>
<evidence type="ECO:0000313" key="7">
    <source>
        <dbReference type="Proteomes" id="UP000198956"/>
    </source>
</evidence>
<dbReference type="InterPro" id="IPR003339">
    <property type="entry name" value="ABC/ECF_trnsptr_transmembrane"/>
</dbReference>
<proteinExistence type="predicted"/>
<evidence type="ECO:0000256" key="1">
    <source>
        <dbReference type="ARBA" id="ARBA00004141"/>
    </source>
</evidence>
<feature type="transmembrane region" description="Helical" evidence="5">
    <location>
        <begin position="264"/>
        <end position="282"/>
    </location>
</feature>
<evidence type="ECO:0000256" key="4">
    <source>
        <dbReference type="ARBA" id="ARBA00023136"/>
    </source>
</evidence>
<reference evidence="6 7" key="1">
    <citation type="submission" date="2016-10" db="EMBL/GenBank/DDBJ databases">
        <authorList>
            <person name="de Groot N.N."/>
        </authorList>
    </citation>
    <scope>NUCLEOTIDE SEQUENCE [LARGE SCALE GENOMIC DNA]</scope>
    <source>
        <strain evidence="6 7">L 420-91</strain>
    </source>
</reference>
<evidence type="ECO:0000256" key="3">
    <source>
        <dbReference type="ARBA" id="ARBA00022989"/>
    </source>
</evidence>
<gene>
    <name evidence="6" type="ORF">SAMN04489735_100796</name>
</gene>
<protein>
    <submittedName>
        <fullName evidence="6">Energy-coupling factor transport system permease protein</fullName>
    </submittedName>
</protein>
<accession>A0A1G7YR57</accession>
<feature type="transmembrane region" description="Helical" evidence="5">
    <location>
        <begin position="14"/>
        <end position="44"/>
    </location>
</feature>
<dbReference type="RefSeq" id="WP_091260168.1">
    <property type="nucleotide sequence ID" value="NZ_FNDE01000007.1"/>
</dbReference>
<feature type="transmembrane region" description="Helical" evidence="5">
    <location>
        <begin position="224"/>
        <end position="244"/>
    </location>
</feature>
<organism evidence="6 7">
    <name type="scientific">Aneurinibacillus thermoaerophilus</name>
    <dbReference type="NCBI Taxonomy" id="143495"/>
    <lineage>
        <taxon>Bacteria</taxon>
        <taxon>Bacillati</taxon>
        <taxon>Bacillota</taxon>
        <taxon>Bacilli</taxon>
        <taxon>Bacillales</taxon>
        <taxon>Paenibacillaceae</taxon>
        <taxon>Aneurinibacillus group</taxon>
        <taxon>Aneurinibacillus</taxon>
    </lineage>
</organism>
<feature type="transmembrane region" description="Helical" evidence="5">
    <location>
        <begin position="94"/>
        <end position="118"/>
    </location>
</feature>
<name>A0A1G7YR57_ANETH</name>
<dbReference type="GO" id="GO:0005886">
    <property type="term" value="C:plasma membrane"/>
    <property type="evidence" value="ECO:0007669"/>
    <property type="project" value="UniProtKB-ARBA"/>
</dbReference>
<keyword evidence="3 5" id="KW-1133">Transmembrane helix</keyword>
<keyword evidence="4 5" id="KW-0472">Membrane</keyword>
<sequence length="292" mass="33594">MNGGFASFHPVPCFFYYTGVIVFAMLFFHPIFLLTALVLLLVLNVLHKRSQQLRRLFSLYLVLGGALIVLNPLFSQRGVHILFYFLERPITLEAVVYGCTMMLSVLVILLAFLSYHYVITTDKLMYLFSRFAPKTTLLAMMAIRFVPLLRRRLYQIALVQRTKGVSIYHGSLAKRARDGMKLLHILLIWSLEEALQTADSMKGRGYGTAKRSFYFPYRMERRDWTVLLALGVTGIVCIAGWGIGYGVLPIYPRLGHLLLTPAETVIYVVFCIYLLIPLWIEGKERKVWQRLK</sequence>
<evidence type="ECO:0000256" key="2">
    <source>
        <dbReference type="ARBA" id="ARBA00022692"/>
    </source>
</evidence>
<dbReference type="Proteomes" id="UP000198956">
    <property type="component" value="Unassembled WGS sequence"/>
</dbReference>
<comment type="subcellular location">
    <subcellularLocation>
        <location evidence="1">Membrane</location>
        <topology evidence="1">Multi-pass membrane protein</topology>
    </subcellularLocation>
</comment>
<dbReference type="CDD" id="cd16914">
    <property type="entry name" value="EcfT"/>
    <property type="match status" value="1"/>
</dbReference>
<evidence type="ECO:0000313" key="6">
    <source>
        <dbReference type="EMBL" id="SDG98370.1"/>
    </source>
</evidence>
<keyword evidence="2 5" id="KW-0812">Transmembrane</keyword>
<dbReference type="EMBL" id="FNDE01000007">
    <property type="protein sequence ID" value="SDG98370.1"/>
    <property type="molecule type" value="Genomic_DNA"/>
</dbReference>
<dbReference type="OrthoDB" id="2039442at2"/>